<comment type="caution">
    <text evidence="6">The sequence shown here is derived from an EMBL/GenBank/DDBJ whole genome shotgun (WGS) entry which is preliminary data.</text>
</comment>
<protein>
    <recommendedName>
        <fullName evidence="5">Cytochrome c domain-containing protein</fullName>
    </recommendedName>
</protein>
<dbReference type="Gene3D" id="2.120.10.30">
    <property type="entry name" value="TolB, C-terminal domain"/>
    <property type="match status" value="1"/>
</dbReference>
<dbReference type="RefSeq" id="WP_343333013.1">
    <property type="nucleotide sequence ID" value="NZ_JAPOHD010000020.1"/>
</dbReference>
<sequence>MRTSLNYSIILFFSILAFQSIKAAPVNHLKNEIHSGKIDLPAKLLIIVRNQYAQDHHNTATLFQTGEINTEKFDPGAALKILNTKTGEVTSLLETKTGVVRDPEVSFDGKKIIFSYRKNIDDCYHIYEINADGTQLKQLTFATGVSDIDPLYLPNDQIIFSSTREPKYCMCNRHIMANLYRMNPDGSNIVQLGKSTLFEGHSALMNDGRIIYDRWEYIDRNFGDAQGLWTVNPDGTKHAVYYGNNSNSPGGIIDPRPLPNDNKMLCIFGSCHDRPWGALALIDRSKGVDGKEAVVKIWPEKSRDLIGVGNWDTFMQLDVRYEDPFPLSDEQFLVSKSLYLNKESNHPNKEKMGLFLVDMQGNETLLYEDKNQGVYDAMPLAPRFRPRNIPTARKFDESPGYFYVQNVYESTHLEGVEKGSVKYLRVIESPEKRTYTQPSWGGQGQQAPGVNWHSFENKRVLGTVPVEEDGSVYFEAPSGKYLFFQLLDEKKKMVQSMRSGVIVHPGETNGCIGCHEDRLSVPPTQTKMPLALRKKPSKLSESPNENRIYSYMRDLQPVFDKNCVECHDFGKEAGKELILAADRNPYFNASYIDIQLKKQITTVGGGPSEIQQAYSWGSHASNLVKVIEAGHYNVKLSNEELEAIYTWIDLNGIYYPYYESAYPNNPAGRSPITFGELNRLGELCGVDFKKLAGHNRKLGAQITFERPELSPCLKNIQANSEAYPEALAIIQKGKERLREIPRADMEGFIPCEEQQIQLKKYMQRMLVEKKNNQAVSEGKRIYDVEANN</sequence>
<keyword evidence="7" id="KW-1185">Reference proteome</keyword>
<proteinExistence type="predicted"/>
<reference evidence="6" key="1">
    <citation type="submission" date="2022-11" db="EMBL/GenBank/DDBJ databases">
        <title>Marilongibacter aestuarii gen. nov., sp. nov., isolated from tidal flat sediment.</title>
        <authorList>
            <person name="Jiayan W."/>
        </authorList>
    </citation>
    <scope>NUCLEOTIDE SEQUENCE</scope>
    <source>
        <strain evidence="6">Z1-6</strain>
    </source>
</reference>
<evidence type="ECO:0000313" key="6">
    <source>
        <dbReference type="EMBL" id="MCY1720680.1"/>
    </source>
</evidence>
<feature type="chain" id="PRO_5040985999" description="Cytochrome c domain-containing protein" evidence="4">
    <location>
        <begin position="24"/>
        <end position="788"/>
    </location>
</feature>
<name>A0A9X3FCZ3_9BACT</name>
<gene>
    <name evidence="6" type="ORF">OU798_10020</name>
</gene>
<dbReference type="SUPFAM" id="SSF69304">
    <property type="entry name" value="Tricorn protease N-terminal domain"/>
    <property type="match status" value="1"/>
</dbReference>
<keyword evidence="4" id="KW-0732">Signal</keyword>
<dbReference type="GO" id="GO:0009055">
    <property type="term" value="F:electron transfer activity"/>
    <property type="evidence" value="ECO:0007669"/>
    <property type="project" value="InterPro"/>
</dbReference>
<keyword evidence="3" id="KW-0349">Heme</keyword>
<dbReference type="Pfam" id="PF18582">
    <property type="entry name" value="HZS_alpha"/>
    <property type="match status" value="1"/>
</dbReference>
<feature type="domain" description="Cytochrome c" evidence="5">
    <location>
        <begin position="550"/>
        <end position="652"/>
    </location>
</feature>
<evidence type="ECO:0000256" key="2">
    <source>
        <dbReference type="ARBA" id="ARBA00023004"/>
    </source>
</evidence>
<dbReference type="PROSITE" id="PS51007">
    <property type="entry name" value="CYTC"/>
    <property type="match status" value="1"/>
</dbReference>
<evidence type="ECO:0000256" key="3">
    <source>
        <dbReference type="PROSITE-ProRule" id="PRU00433"/>
    </source>
</evidence>
<evidence type="ECO:0000256" key="4">
    <source>
        <dbReference type="SAM" id="SignalP"/>
    </source>
</evidence>
<organism evidence="6 7">
    <name type="scientific">Draconibacterium aestuarii</name>
    <dbReference type="NCBI Taxonomy" id="2998507"/>
    <lineage>
        <taxon>Bacteria</taxon>
        <taxon>Pseudomonadati</taxon>
        <taxon>Bacteroidota</taxon>
        <taxon>Bacteroidia</taxon>
        <taxon>Marinilabiliales</taxon>
        <taxon>Prolixibacteraceae</taxon>
        <taxon>Draconibacterium</taxon>
    </lineage>
</organism>
<keyword evidence="1 3" id="KW-0479">Metal-binding</keyword>
<accession>A0A9X3FCZ3</accession>
<dbReference type="InterPro" id="IPR009056">
    <property type="entry name" value="Cyt_c-like_dom"/>
</dbReference>
<dbReference type="Proteomes" id="UP001145087">
    <property type="component" value="Unassembled WGS sequence"/>
</dbReference>
<dbReference type="GO" id="GO:0046872">
    <property type="term" value="F:metal ion binding"/>
    <property type="evidence" value="ECO:0007669"/>
    <property type="project" value="UniProtKB-KW"/>
</dbReference>
<dbReference type="InterPro" id="IPR011042">
    <property type="entry name" value="6-blade_b-propeller_TolB-like"/>
</dbReference>
<feature type="signal peptide" evidence="4">
    <location>
        <begin position="1"/>
        <end position="23"/>
    </location>
</feature>
<dbReference type="AlphaFoldDB" id="A0A9X3FCZ3"/>
<evidence type="ECO:0000256" key="1">
    <source>
        <dbReference type="ARBA" id="ARBA00022723"/>
    </source>
</evidence>
<evidence type="ECO:0000313" key="7">
    <source>
        <dbReference type="Proteomes" id="UP001145087"/>
    </source>
</evidence>
<dbReference type="EMBL" id="JAPOHD010000020">
    <property type="protein sequence ID" value="MCY1720680.1"/>
    <property type="molecule type" value="Genomic_DNA"/>
</dbReference>
<dbReference type="InterPro" id="IPR040698">
    <property type="entry name" value="HZS_alpha_mid"/>
</dbReference>
<dbReference type="GO" id="GO:0020037">
    <property type="term" value="F:heme binding"/>
    <property type="evidence" value="ECO:0007669"/>
    <property type="project" value="InterPro"/>
</dbReference>
<evidence type="ECO:0000259" key="5">
    <source>
        <dbReference type="PROSITE" id="PS51007"/>
    </source>
</evidence>
<keyword evidence="2 3" id="KW-0408">Iron</keyword>